<dbReference type="OrthoDB" id="4738706at2759"/>
<feature type="region of interest" description="Disordered" evidence="1">
    <location>
        <begin position="227"/>
        <end position="248"/>
    </location>
</feature>
<evidence type="ECO:0000313" key="3">
    <source>
        <dbReference type="Proteomes" id="UP000183809"/>
    </source>
</evidence>
<comment type="caution">
    <text evidence="2">The sequence shown here is derived from an EMBL/GenBank/DDBJ whole genome shotgun (WGS) entry which is preliminary data.</text>
</comment>
<sequence>MNGHEYPFRPAAQGSHSLAQGARRGSSDRLAPPRQLSPDTAESQPRLACPYYKRAPNQPPKRASCIHPGFPSIARLKEHLYRRHQIFCCVRCNQRFDTEDEHDRHEREARSLCWDRGYQRDYNDGFDQKQRERVKKRMKASEINTDEKKWREIFRVLFPEDQEMPYTPYCHGAPSSELDNYHRYFQAHTDRVLQHRLGSTPNEAMKSLVRDVQEQLFEEFHALQSDDDRSSCTSRASTPVSSNASPGPTFDFGFEEDPPIAPADDGMQNSATIFFGEVVGGEVTVPNPQHVSFQYQSTQTPQIVLSRPFSPGPQACEQFRQVNNIAHVNIAGNSHPVSAYYNSFNGGESVGNLFPVNHQVQTDVRISDPDMDEWVDPSATGPNAFGT</sequence>
<proteinExistence type="predicted"/>
<dbReference type="RefSeq" id="XP_020127550.1">
    <property type="nucleotide sequence ID" value="XM_020276666.1"/>
</dbReference>
<dbReference type="EMBL" id="MNUE01000050">
    <property type="protein sequence ID" value="OJD31290.1"/>
    <property type="molecule type" value="Genomic_DNA"/>
</dbReference>
<dbReference type="Proteomes" id="UP000183809">
    <property type="component" value="Unassembled WGS sequence"/>
</dbReference>
<dbReference type="GO" id="GO:0003677">
    <property type="term" value="F:DNA binding"/>
    <property type="evidence" value="ECO:0007669"/>
    <property type="project" value="UniProtKB-KW"/>
</dbReference>
<organism evidence="2 3">
    <name type="scientific">Diplodia corticola</name>
    <dbReference type="NCBI Taxonomy" id="236234"/>
    <lineage>
        <taxon>Eukaryota</taxon>
        <taxon>Fungi</taxon>
        <taxon>Dikarya</taxon>
        <taxon>Ascomycota</taxon>
        <taxon>Pezizomycotina</taxon>
        <taxon>Dothideomycetes</taxon>
        <taxon>Dothideomycetes incertae sedis</taxon>
        <taxon>Botryosphaeriales</taxon>
        <taxon>Botryosphaeriaceae</taxon>
        <taxon>Diplodia</taxon>
    </lineage>
</organism>
<feature type="region of interest" description="Disordered" evidence="1">
    <location>
        <begin position="1"/>
        <end position="46"/>
    </location>
</feature>
<evidence type="ECO:0000256" key="1">
    <source>
        <dbReference type="SAM" id="MobiDB-lite"/>
    </source>
</evidence>
<keyword evidence="3" id="KW-1185">Reference proteome</keyword>
<keyword evidence="2" id="KW-0238">DNA-binding</keyword>
<protein>
    <submittedName>
        <fullName evidence="2">Zn2 cys6 dna-binding protein</fullName>
    </submittedName>
</protein>
<name>A0A1J9QTH5_9PEZI</name>
<evidence type="ECO:0000313" key="2">
    <source>
        <dbReference type="EMBL" id="OJD31290.1"/>
    </source>
</evidence>
<feature type="compositionally biased region" description="Polar residues" evidence="1">
    <location>
        <begin position="231"/>
        <end position="246"/>
    </location>
</feature>
<dbReference type="PANTHER" id="PTHR38166">
    <property type="entry name" value="C2H2-TYPE DOMAIN-CONTAINING PROTEIN-RELATED"/>
    <property type="match status" value="1"/>
</dbReference>
<reference evidence="2 3" key="1">
    <citation type="submission" date="2016-10" db="EMBL/GenBank/DDBJ databases">
        <title>Proteomics and genomics reveal pathogen-plant mechanisms compatible with a hemibiotrophic lifestyle of Diplodia corticola.</title>
        <authorList>
            <person name="Fernandes I."/>
            <person name="De Jonge R."/>
            <person name="Van De Peer Y."/>
            <person name="Devreese B."/>
            <person name="Alves A."/>
            <person name="Esteves A.C."/>
        </authorList>
    </citation>
    <scope>NUCLEOTIDE SEQUENCE [LARGE SCALE GENOMIC DNA]</scope>
    <source>
        <strain evidence="2 3">CBS 112549</strain>
    </source>
</reference>
<dbReference type="PANTHER" id="PTHR38166:SF1">
    <property type="entry name" value="C2H2-TYPE DOMAIN-CONTAINING PROTEIN"/>
    <property type="match status" value="1"/>
</dbReference>
<dbReference type="AlphaFoldDB" id="A0A1J9QTH5"/>
<dbReference type="GeneID" id="31016927"/>
<gene>
    <name evidence="2" type="ORF">BKCO1_5000070</name>
</gene>
<dbReference type="STRING" id="236234.A0A1J9QTH5"/>
<accession>A0A1J9QTH5</accession>